<dbReference type="InterPro" id="IPR010662">
    <property type="entry name" value="RBBP9/YdeN"/>
</dbReference>
<dbReference type="Gene3D" id="3.40.50.1820">
    <property type="entry name" value="alpha/beta hydrolase"/>
    <property type="match status" value="1"/>
</dbReference>
<reference evidence="2" key="1">
    <citation type="journal article" date="2019" name="Int. J. Syst. Evol. Microbiol.">
        <title>The Global Catalogue of Microorganisms (GCM) 10K type strain sequencing project: providing services to taxonomists for standard genome sequencing and annotation.</title>
        <authorList>
            <consortium name="The Broad Institute Genomics Platform"/>
            <consortium name="The Broad Institute Genome Sequencing Center for Infectious Disease"/>
            <person name="Wu L."/>
            <person name="Ma J."/>
        </authorList>
    </citation>
    <scope>NUCLEOTIDE SEQUENCE [LARGE SCALE GENOMIC DNA]</scope>
    <source>
        <strain evidence="2">CGMCC 1.8957</strain>
    </source>
</reference>
<name>A0ABQ3L8R1_9SPHN</name>
<accession>A0ABQ3L8R1</accession>
<dbReference type="EMBL" id="BNAQ01000001">
    <property type="protein sequence ID" value="GHH08415.1"/>
    <property type="molecule type" value="Genomic_DNA"/>
</dbReference>
<gene>
    <name evidence="1" type="ORF">GCM10008023_03830</name>
</gene>
<evidence type="ECO:0000313" key="2">
    <source>
        <dbReference type="Proteomes" id="UP000652430"/>
    </source>
</evidence>
<organism evidence="1 2">
    <name type="scientific">Sphingomonas glacialis</name>
    <dbReference type="NCBI Taxonomy" id="658225"/>
    <lineage>
        <taxon>Bacteria</taxon>
        <taxon>Pseudomonadati</taxon>
        <taxon>Pseudomonadota</taxon>
        <taxon>Alphaproteobacteria</taxon>
        <taxon>Sphingomonadales</taxon>
        <taxon>Sphingomonadaceae</taxon>
        <taxon>Sphingomonas</taxon>
    </lineage>
</organism>
<evidence type="ECO:0008006" key="3">
    <source>
        <dbReference type="Google" id="ProtNLM"/>
    </source>
</evidence>
<evidence type="ECO:0000313" key="1">
    <source>
        <dbReference type="EMBL" id="GHH08415.1"/>
    </source>
</evidence>
<dbReference type="Pfam" id="PF06821">
    <property type="entry name" value="Ser_hydrolase"/>
    <property type="match status" value="1"/>
</dbReference>
<protein>
    <recommendedName>
        <fullName evidence="3">Alpha/beta hydrolase</fullName>
    </recommendedName>
</protein>
<keyword evidence="2" id="KW-1185">Reference proteome</keyword>
<dbReference type="RefSeq" id="WP_189674885.1">
    <property type="nucleotide sequence ID" value="NZ_BNAQ01000001.1"/>
</dbReference>
<dbReference type="Proteomes" id="UP000652430">
    <property type="component" value="Unassembled WGS sequence"/>
</dbReference>
<sequence length="207" mass="22180">MTLAFESPTERPVPIVVTAKGDSAAPALPARIELDLSKFHNGRWALHLDAVFARHETPVVILAHGIACRAVAWWAQLSPRSYLKAVSGALFHTPLHVGFDQIAAAAAMQNGPACRLPFPSIVISDPSFQVEQALALADAWGSRFVATDAAAPGQASNRNARFTAIETMLLGHRDRFEINRAAAMQPSGPCPIAMQLSPSDHTTIKSD</sequence>
<proteinExistence type="predicted"/>
<dbReference type="InterPro" id="IPR029058">
    <property type="entry name" value="AB_hydrolase_fold"/>
</dbReference>
<comment type="caution">
    <text evidence="1">The sequence shown here is derived from an EMBL/GenBank/DDBJ whole genome shotgun (WGS) entry which is preliminary data.</text>
</comment>